<feature type="transmembrane region" description="Helical" evidence="5">
    <location>
        <begin position="211"/>
        <end position="238"/>
    </location>
</feature>
<feature type="transmembrane region" description="Helical" evidence="5">
    <location>
        <begin position="128"/>
        <end position="152"/>
    </location>
</feature>
<organism evidence="7 8">
    <name type="scientific">Clostridium yunnanense</name>
    <dbReference type="NCBI Taxonomy" id="2800325"/>
    <lineage>
        <taxon>Bacteria</taxon>
        <taxon>Bacillati</taxon>
        <taxon>Bacillota</taxon>
        <taxon>Clostridia</taxon>
        <taxon>Eubacteriales</taxon>
        <taxon>Clostridiaceae</taxon>
        <taxon>Clostridium</taxon>
    </lineage>
</organism>
<evidence type="ECO:0000313" key="8">
    <source>
        <dbReference type="Proteomes" id="UP000596739"/>
    </source>
</evidence>
<dbReference type="Pfam" id="PF04932">
    <property type="entry name" value="Wzy_C"/>
    <property type="match status" value="1"/>
</dbReference>
<evidence type="ECO:0000256" key="5">
    <source>
        <dbReference type="SAM" id="Phobius"/>
    </source>
</evidence>
<evidence type="ECO:0000256" key="2">
    <source>
        <dbReference type="ARBA" id="ARBA00022692"/>
    </source>
</evidence>
<protein>
    <submittedName>
        <fullName evidence="7">O-antigen ligase family protein</fullName>
    </submittedName>
</protein>
<comment type="caution">
    <text evidence="7">The sequence shown here is derived from an EMBL/GenBank/DDBJ whole genome shotgun (WGS) entry which is preliminary data.</text>
</comment>
<dbReference type="RefSeq" id="WP_200274468.1">
    <property type="nucleotide sequence ID" value="NZ_JAENHN010000071.1"/>
</dbReference>
<dbReference type="Proteomes" id="UP000596739">
    <property type="component" value="Unassembled WGS sequence"/>
</dbReference>
<feature type="transmembrane region" description="Helical" evidence="5">
    <location>
        <begin position="16"/>
        <end position="35"/>
    </location>
</feature>
<evidence type="ECO:0000256" key="3">
    <source>
        <dbReference type="ARBA" id="ARBA00022989"/>
    </source>
</evidence>
<keyword evidence="7" id="KW-0436">Ligase</keyword>
<evidence type="ECO:0000256" key="1">
    <source>
        <dbReference type="ARBA" id="ARBA00004141"/>
    </source>
</evidence>
<comment type="subcellular location">
    <subcellularLocation>
        <location evidence="1">Membrane</location>
        <topology evidence="1">Multi-pass membrane protein</topology>
    </subcellularLocation>
</comment>
<evidence type="ECO:0000256" key="4">
    <source>
        <dbReference type="ARBA" id="ARBA00023136"/>
    </source>
</evidence>
<dbReference type="InterPro" id="IPR007016">
    <property type="entry name" value="O-antigen_ligase-rel_domated"/>
</dbReference>
<keyword evidence="3 5" id="KW-1133">Transmembrane helix</keyword>
<feature type="transmembrane region" description="Helical" evidence="5">
    <location>
        <begin position="41"/>
        <end position="59"/>
    </location>
</feature>
<reference evidence="8" key="1">
    <citation type="submission" date="2021-01" db="EMBL/GenBank/DDBJ databases">
        <title>Genome public.</title>
        <authorList>
            <person name="Liu C."/>
            <person name="Sun Q."/>
        </authorList>
    </citation>
    <scope>NUCLEOTIDE SEQUENCE [LARGE SCALE GENOMIC DNA]</scope>
    <source>
        <strain evidence="8">YIM B02505</strain>
    </source>
</reference>
<proteinExistence type="predicted"/>
<dbReference type="EMBL" id="JAENHN010000071">
    <property type="protein sequence ID" value="MBK1813888.1"/>
    <property type="molecule type" value="Genomic_DNA"/>
</dbReference>
<accession>A0ABS1EX61</accession>
<gene>
    <name evidence="7" type="ORF">JHL18_25100</name>
</gene>
<feature type="domain" description="O-antigen ligase-related" evidence="6">
    <location>
        <begin position="210"/>
        <end position="378"/>
    </location>
</feature>
<evidence type="ECO:0000259" key="6">
    <source>
        <dbReference type="Pfam" id="PF04932"/>
    </source>
</evidence>
<sequence>MIKLRGEETLAKINKLQNILFILTGVFCTLGALMFKVGGTQLAIVNLFIFAAIALQLVTPKIHFQKYKIPFIVLIISFSISTVVSNLTLGGSWAPESLRFTLKIALFLLPLVLLFSDEELKEKSKCFFYGLKISCYIQLFWELAQILLWNVFSISLNQVVFGDLLKITVTHQWTFISDGYFRPTGVSWEPANLSLALVVGFILTKNKILKVLFSLGVILSTSRTGIIIYLLAVGIYSVRYLYNFKKENRKIEIKFRKKEIIISAVAFIALVAAIVIFRDSIVNKFDMMLNSVARTFQKLNVVNSDDSSANMHMRYYLEIPALISKSTVVNFLFGYGTSCAGYPYTHFFGIYDYIPNWNPESDFITTLFGNGILGFGAYYYFMGMNLKLNKDNFKGILLIIVLLFAGIFYLYIRSTWPLIILIMLYINKDSKDSKFELGD</sequence>
<evidence type="ECO:0000313" key="7">
    <source>
        <dbReference type="EMBL" id="MBK1813888.1"/>
    </source>
</evidence>
<dbReference type="GO" id="GO:0016874">
    <property type="term" value="F:ligase activity"/>
    <property type="evidence" value="ECO:0007669"/>
    <property type="project" value="UniProtKB-KW"/>
</dbReference>
<feature type="transmembrane region" description="Helical" evidence="5">
    <location>
        <begin position="393"/>
        <end position="412"/>
    </location>
</feature>
<feature type="transmembrane region" description="Helical" evidence="5">
    <location>
        <begin position="100"/>
        <end position="116"/>
    </location>
</feature>
<name>A0ABS1EX61_9CLOT</name>
<feature type="transmembrane region" description="Helical" evidence="5">
    <location>
        <begin position="363"/>
        <end position="381"/>
    </location>
</feature>
<feature type="transmembrane region" description="Helical" evidence="5">
    <location>
        <begin position="259"/>
        <end position="277"/>
    </location>
</feature>
<keyword evidence="2 5" id="KW-0812">Transmembrane</keyword>
<keyword evidence="8" id="KW-1185">Reference proteome</keyword>
<feature type="transmembrane region" description="Helical" evidence="5">
    <location>
        <begin position="71"/>
        <end position="94"/>
    </location>
</feature>
<keyword evidence="4 5" id="KW-0472">Membrane</keyword>